<organism evidence="2 3">
    <name type="scientific">Paenibacillus anseongense</name>
    <dbReference type="NCBI Taxonomy" id="2682845"/>
    <lineage>
        <taxon>Bacteria</taxon>
        <taxon>Bacillati</taxon>
        <taxon>Bacillota</taxon>
        <taxon>Bacilli</taxon>
        <taxon>Bacillales</taxon>
        <taxon>Paenibacillaceae</taxon>
        <taxon>Paenibacillus</taxon>
    </lineage>
</organism>
<name>A0ABW9U861_9BACL</name>
<proteinExistence type="predicted"/>
<protein>
    <recommendedName>
        <fullName evidence="1">DUF7660 domain-containing protein</fullName>
    </recommendedName>
</protein>
<gene>
    <name evidence="2" type="ORF">GON05_10100</name>
</gene>
<keyword evidence="3" id="KW-1185">Reference proteome</keyword>
<evidence type="ECO:0000259" key="1">
    <source>
        <dbReference type="Pfam" id="PF24693"/>
    </source>
</evidence>
<dbReference type="InterPro" id="IPR056077">
    <property type="entry name" value="DUF7660"/>
</dbReference>
<dbReference type="Pfam" id="PF24693">
    <property type="entry name" value="DUF7660"/>
    <property type="match status" value="1"/>
</dbReference>
<dbReference type="RefSeq" id="WP_157319023.1">
    <property type="nucleotide sequence ID" value="NZ_WSEM01000008.1"/>
</dbReference>
<evidence type="ECO:0000313" key="3">
    <source>
        <dbReference type="Proteomes" id="UP000467637"/>
    </source>
</evidence>
<reference evidence="2 3" key="1">
    <citation type="submission" date="2019-12" db="EMBL/GenBank/DDBJ databases">
        <authorList>
            <person name="Huq M.A."/>
        </authorList>
    </citation>
    <scope>NUCLEOTIDE SEQUENCE [LARGE SCALE GENOMIC DNA]</scope>
    <source>
        <strain evidence="2 3">MAH-34</strain>
    </source>
</reference>
<accession>A0ABW9U861</accession>
<feature type="domain" description="DUF7660" evidence="1">
    <location>
        <begin position="8"/>
        <end position="72"/>
    </location>
</feature>
<sequence>MNPKDLSTKEDFITFLNTLRHDLTENAASWENQTLESFLEAMEAWLNDSNSVSNTPTWSTFATSLLAGKAYE</sequence>
<dbReference type="EMBL" id="WSEM01000008">
    <property type="protein sequence ID" value="MVQ35008.1"/>
    <property type="molecule type" value="Genomic_DNA"/>
</dbReference>
<comment type="caution">
    <text evidence="2">The sequence shown here is derived from an EMBL/GenBank/DDBJ whole genome shotgun (WGS) entry which is preliminary data.</text>
</comment>
<dbReference type="Proteomes" id="UP000467637">
    <property type="component" value="Unassembled WGS sequence"/>
</dbReference>
<evidence type="ECO:0000313" key="2">
    <source>
        <dbReference type="EMBL" id="MVQ35008.1"/>
    </source>
</evidence>